<dbReference type="InterPro" id="IPR043131">
    <property type="entry name" value="BCAT-like_N"/>
</dbReference>
<keyword evidence="2" id="KW-0808">Transferase</keyword>
<dbReference type="EMBL" id="CP060717">
    <property type="protein sequence ID" value="QNN65083.1"/>
    <property type="molecule type" value="Genomic_DNA"/>
</dbReference>
<dbReference type="Gene3D" id="3.30.470.10">
    <property type="match status" value="1"/>
</dbReference>
<evidence type="ECO:0000256" key="1">
    <source>
        <dbReference type="ARBA" id="ARBA00014472"/>
    </source>
</evidence>
<dbReference type="InterPro" id="IPR001544">
    <property type="entry name" value="Aminotrans_IV"/>
</dbReference>
<name>A0A7G9SB58_9SPHN</name>
<dbReference type="Pfam" id="PF01063">
    <property type="entry name" value="Aminotran_4"/>
    <property type="match status" value="1"/>
</dbReference>
<keyword evidence="3" id="KW-1185">Reference proteome</keyword>
<dbReference type="KEGG" id="srhi:H9L12_13040"/>
<organism evidence="2 3">
    <name type="scientific">Sphingomonas rhizophila</name>
    <dbReference type="NCBI Taxonomy" id="2071607"/>
    <lineage>
        <taxon>Bacteria</taxon>
        <taxon>Pseudomonadati</taxon>
        <taxon>Pseudomonadota</taxon>
        <taxon>Alphaproteobacteria</taxon>
        <taxon>Sphingomonadales</taxon>
        <taxon>Sphingomonadaceae</taxon>
        <taxon>Sphingomonas</taxon>
    </lineage>
</organism>
<dbReference type="GO" id="GO:0008483">
    <property type="term" value="F:transaminase activity"/>
    <property type="evidence" value="ECO:0007669"/>
    <property type="project" value="UniProtKB-KW"/>
</dbReference>
<dbReference type="SUPFAM" id="SSF56752">
    <property type="entry name" value="D-aminoacid aminotransferase-like PLP-dependent enzymes"/>
    <property type="match status" value="1"/>
</dbReference>
<gene>
    <name evidence="2" type="ORF">H9L12_13040</name>
</gene>
<keyword evidence="2" id="KW-0032">Aminotransferase</keyword>
<dbReference type="Proteomes" id="UP000515955">
    <property type="component" value="Chromosome"/>
</dbReference>
<dbReference type="AlphaFoldDB" id="A0A7G9SB58"/>
<dbReference type="InterPro" id="IPR043132">
    <property type="entry name" value="BCAT-like_C"/>
</dbReference>
<reference evidence="2 3" key="1">
    <citation type="submission" date="2020-08" db="EMBL/GenBank/DDBJ databases">
        <title>Genome sequence of Sphingomonas rhizophila KACC 19189T.</title>
        <authorList>
            <person name="Hyun D.-W."/>
            <person name="Bae J.-W."/>
        </authorList>
    </citation>
    <scope>NUCLEOTIDE SEQUENCE [LARGE SCALE GENOMIC DNA]</scope>
    <source>
        <strain evidence="2 3">KACC 19189</strain>
    </source>
</reference>
<accession>A0A7G9SB58</accession>
<proteinExistence type="predicted"/>
<dbReference type="RefSeq" id="WP_187542080.1">
    <property type="nucleotide sequence ID" value="NZ_CP060717.1"/>
</dbReference>
<dbReference type="Gene3D" id="3.20.10.10">
    <property type="entry name" value="D-amino Acid Aminotransferase, subunit A, domain 2"/>
    <property type="match status" value="1"/>
</dbReference>
<evidence type="ECO:0000313" key="2">
    <source>
        <dbReference type="EMBL" id="QNN65083.1"/>
    </source>
</evidence>
<sequence>MAQGQRSFDLIETMRFDPQEGIVDLDRHLDRLGKASADLEFRFDRHAARNELQAATFGRKERGMVRLLLSPKGSMAIQLKPLDSPPRMPVAVALKPLPVASDDFRLRYKTTDRAFYDDARRETGTFETVFHDEQGRITEGSRTSVFVERDGKLLTPPSALGLMPSVLRARLIDEGRAAEQVLFREDLANGFLIGNSPRGLMKAVLA</sequence>
<protein>
    <recommendedName>
        <fullName evidence="1">Probable branched-chain-amino-acid aminotransferase</fullName>
    </recommendedName>
</protein>
<dbReference type="InterPro" id="IPR036038">
    <property type="entry name" value="Aminotransferase-like"/>
</dbReference>
<evidence type="ECO:0000313" key="3">
    <source>
        <dbReference type="Proteomes" id="UP000515955"/>
    </source>
</evidence>